<proteinExistence type="predicted"/>
<keyword evidence="2" id="KW-1185">Reference proteome</keyword>
<protein>
    <submittedName>
        <fullName evidence="1">Uncharacterized protein</fullName>
    </submittedName>
</protein>
<accession>A0A0L6VSG5</accession>
<sequence length="55" mass="6305">PQLYQARRGKGDEAHKMGIHSFLSSCSTRFSGYYRKHIENFAEVSRPLTELFSVA</sequence>
<dbReference type="VEuPathDB" id="FungiDB:VP01_11836g1"/>
<organism evidence="1 2">
    <name type="scientific">Puccinia sorghi</name>
    <dbReference type="NCBI Taxonomy" id="27349"/>
    <lineage>
        <taxon>Eukaryota</taxon>
        <taxon>Fungi</taxon>
        <taxon>Dikarya</taxon>
        <taxon>Basidiomycota</taxon>
        <taxon>Pucciniomycotina</taxon>
        <taxon>Pucciniomycetes</taxon>
        <taxon>Pucciniales</taxon>
        <taxon>Pucciniaceae</taxon>
        <taxon>Puccinia</taxon>
    </lineage>
</organism>
<evidence type="ECO:0000313" key="1">
    <source>
        <dbReference type="EMBL" id="KNZ63135.1"/>
    </source>
</evidence>
<comment type="caution">
    <text evidence="1">The sequence shown here is derived from an EMBL/GenBank/DDBJ whole genome shotgun (WGS) entry which is preliminary data.</text>
</comment>
<dbReference type="Proteomes" id="UP000037035">
    <property type="component" value="Unassembled WGS sequence"/>
</dbReference>
<evidence type="ECO:0000313" key="2">
    <source>
        <dbReference type="Proteomes" id="UP000037035"/>
    </source>
</evidence>
<gene>
    <name evidence="1" type="ORF">VP01_11836g1</name>
</gene>
<dbReference type="InterPro" id="IPR043128">
    <property type="entry name" value="Rev_trsase/Diguanyl_cyclase"/>
</dbReference>
<dbReference type="AlphaFoldDB" id="A0A0L6VSG5"/>
<feature type="non-terminal residue" evidence="1">
    <location>
        <position position="1"/>
    </location>
</feature>
<dbReference type="EMBL" id="LAVV01002039">
    <property type="protein sequence ID" value="KNZ63135.1"/>
    <property type="molecule type" value="Genomic_DNA"/>
</dbReference>
<reference evidence="1 2" key="1">
    <citation type="submission" date="2015-08" db="EMBL/GenBank/DDBJ databases">
        <title>Next Generation Sequencing and Analysis of the Genome of Puccinia sorghi L Schw, the Causal Agent of Maize Common Rust.</title>
        <authorList>
            <person name="Rochi L."/>
            <person name="Burguener G."/>
            <person name="Darino M."/>
            <person name="Turjanski A."/>
            <person name="Kreff E."/>
            <person name="Dieguez M.J."/>
            <person name="Sacco F."/>
        </authorList>
    </citation>
    <scope>NUCLEOTIDE SEQUENCE [LARGE SCALE GENOMIC DNA]</scope>
    <source>
        <strain evidence="1 2">RO10H11247</strain>
    </source>
</reference>
<dbReference type="Gene3D" id="3.30.70.270">
    <property type="match status" value="1"/>
</dbReference>
<name>A0A0L6VSG5_9BASI</name>
<dbReference type="OrthoDB" id="430238at2759"/>